<dbReference type="RefSeq" id="WP_046370595.1">
    <property type="nucleotide sequence ID" value="NZ_BBWV01000003.1"/>
</dbReference>
<name>A0A0E9N417_9BACT</name>
<evidence type="ECO:0000313" key="2">
    <source>
        <dbReference type="Proteomes" id="UP000033121"/>
    </source>
</evidence>
<comment type="caution">
    <text evidence="1">The sequence shown here is derived from an EMBL/GenBank/DDBJ whole genome shotgun (WGS) entry which is preliminary data.</text>
</comment>
<evidence type="ECO:0000313" key="1">
    <source>
        <dbReference type="EMBL" id="GAO44727.1"/>
    </source>
</evidence>
<keyword evidence="2" id="KW-1185">Reference proteome</keyword>
<organism evidence="1 2">
    <name type="scientific">Flavihumibacter petaseus NBRC 106054</name>
    <dbReference type="NCBI Taxonomy" id="1220578"/>
    <lineage>
        <taxon>Bacteria</taxon>
        <taxon>Pseudomonadati</taxon>
        <taxon>Bacteroidota</taxon>
        <taxon>Chitinophagia</taxon>
        <taxon>Chitinophagales</taxon>
        <taxon>Chitinophagaceae</taxon>
        <taxon>Flavihumibacter</taxon>
    </lineage>
</organism>
<dbReference type="STRING" id="1220578.FPE01S_03_07660"/>
<dbReference type="OrthoDB" id="2082687at2"/>
<dbReference type="AlphaFoldDB" id="A0A0E9N417"/>
<accession>A0A0E9N417</accession>
<dbReference type="Proteomes" id="UP000033121">
    <property type="component" value="Unassembled WGS sequence"/>
</dbReference>
<reference evidence="1 2" key="1">
    <citation type="submission" date="2015-04" db="EMBL/GenBank/DDBJ databases">
        <title>Whole genome shotgun sequence of Flavihumibacter petaseus NBRC 106054.</title>
        <authorList>
            <person name="Miyazawa S."/>
            <person name="Hosoyama A."/>
            <person name="Hashimoto M."/>
            <person name="Noguchi M."/>
            <person name="Tsuchikane K."/>
            <person name="Ohji S."/>
            <person name="Yamazoe A."/>
            <person name="Ichikawa N."/>
            <person name="Kimura A."/>
            <person name="Fujita N."/>
        </authorList>
    </citation>
    <scope>NUCLEOTIDE SEQUENCE [LARGE SCALE GENOMIC DNA]</scope>
    <source>
        <strain evidence="1 2">NBRC 106054</strain>
    </source>
</reference>
<gene>
    <name evidence="1" type="ORF">FPE01S_03_07660</name>
</gene>
<protein>
    <submittedName>
        <fullName evidence="1">Uncharacterized protein</fullName>
    </submittedName>
</protein>
<proteinExistence type="predicted"/>
<sequence length="175" mass="20471">MIVNAEITDQPKSGQYPEKIYDFQSAWNSQAWTFVRFTKEDCSEWCGHFRGAPRHVAISKKSNTILVLTSHYLFQLGSKAGELINLENHSIYQNLTVDPEGNFVLADYFEIEIIRDSIKYKEKVASPIAMDMIQFEKWINEKLEFTCDAFLNWHRHLTMTYNSQTGKIEIQEESY</sequence>
<dbReference type="EMBL" id="BBWV01000003">
    <property type="protein sequence ID" value="GAO44727.1"/>
    <property type="molecule type" value="Genomic_DNA"/>
</dbReference>